<gene>
    <name evidence="3" type="ORF">HHK36_015642</name>
</gene>
<dbReference type="OMA" id="GYCGPIL"/>
<name>A0A834ZC39_TETSI</name>
<feature type="transmembrane region" description="Helical" evidence="2">
    <location>
        <begin position="411"/>
        <end position="431"/>
    </location>
</feature>
<dbReference type="Gene3D" id="3.40.30.10">
    <property type="entry name" value="Glutaredoxin"/>
    <property type="match status" value="1"/>
</dbReference>
<accession>A0A834ZC39</accession>
<sequence length="435" mass="47903">MTLSLSFLRIGRNRSRFSLQSLISAMAGAGEDLSSFSGSTDALTVDSSESQINGNVTDSSNTDDFEYGFKRPEMYKETLAGTVDPYDRHVFLCYKSAESWPARVEGAEFEPLPGLLFAALKSRKNEIHGKTRLTVCEGRDGTEFSNGDILIFPEMIKYRGLTESDVDTFVEDVLVKGTPWASGVPEVLTGSHVFVCSHGSRDKRCGVCGPVLIEKFNEEIELRGLKDQVFVSPCSHIGGHKYAGNLIIFSPNSEGKFMGHWYGYVTPSDVPDFLDLHIAKGEVIKRLWRFVSFQLWSFVLETLLYLNGWGQMVSSSEEDKKVDEQKPQENGNMAFLNGTNLKREEEPKESSTGGNMKDGVSCCQGVNGFSCCRDETVEENSGVAEKKPKESMKKGCGGLSTWMETWDQGDVLAAVAVVGAVASVAVAYSFYRRSG</sequence>
<keyword evidence="2" id="KW-0472">Membrane</keyword>
<feature type="compositionally biased region" description="Basic and acidic residues" evidence="1">
    <location>
        <begin position="318"/>
        <end position="327"/>
    </location>
</feature>
<dbReference type="AlphaFoldDB" id="A0A834ZC39"/>
<feature type="region of interest" description="Disordered" evidence="1">
    <location>
        <begin position="318"/>
        <end position="356"/>
    </location>
</feature>
<dbReference type="PANTHER" id="PTHR31902">
    <property type="entry name" value="ACTIN PATCHES DISTAL PROTEIN 1"/>
    <property type="match status" value="1"/>
</dbReference>
<comment type="caution">
    <text evidence="3">The sequence shown here is derived from an EMBL/GenBank/DDBJ whole genome shotgun (WGS) entry which is preliminary data.</text>
</comment>
<proteinExistence type="predicted"/>
<keyword evidence="2" id="KW-0812">Transmembrane</keyword>
<dbReference type="InterPro" id="IPR009737">
    <property type="entry name" value="Aim32/Apd1-like"/>
</dbReference>
<evidence type="ECO:0000313" key="3">
    <source>
        <dbReference type="EMBL" id="KAF8399772.1"/>
    </source>
</evidence>
<dbReference type="OrthoDB" id="10253744at2759"/>
<keyword evidence="2" id="KW-1133">Transmembrane helix</keyword>
<organism evidence="3 4">
    <name type="scientific">Tetracentron sinense</name>
    <name type="common">Spur-leaf</name>
    <dbReference type="NCBI Taxonomy" id="13715"/>
    <lineage>
        <taxon>Eukaryota</taxon>
        <taxon>Viridiplantae</taxon>
        <taxon>Streptophyta</taxon>
        <taxon>Embryophyta</taxon>
        <taxon>Tracheophyta</taxon>
        <taxon>Spermatophyta</taxon>
        <taxon>Magnoliopsida</taxon>
        <taxon>Trochodendrales</taxon>
        <taxon>Trochodendraceae</taxon>
        <taxon>Tetracentron</taxon>
    </lineage>
</organism>
<dbReference type="EMBL" id="JABCRI010000010">
    <property type="protein sequence ID" value="KAF8399772.1"/>
    <property type="molecule type" value="Genomic_DNA"/>
</dbReference>
<dbReference type="InterPro" id="IPR036249">
    <property type="entry name" value="Thioredoxin-like_sf"/>
</dbReference>
<dbReference type="CDD" id="cd03062">
    <property type="entry name" value="TRX_Fd_Sucrase"/>
    <property type="match status" value="1"/>
</dbReference>
<reference evidence="3 4" key="1">
    <citation type="submission" date="2020-04" db="EMBL/GenBank/DDBJ databases">
        <title>Plant Genome Project.</title>
        <authorList>
            <person name="Zhang R.-G."/>
        </authorList>
    </citation>
    <scope>NUCLEOTIDE SEQUENCE [LARGE SCALE GENOMIC DNA]</scope>
    <source>
        <strain evidence="3">YNK0</strain>
        <tissue evidence="3">Leaf</tissue>
    </source>
</reference>
<evidence type="ECO:0000256" key="2">
    <source>
        <dbReference type="SAM" id="Phobius"/>
    </source>
</evidence>
<evidence type="ECO:0000256" key="1">
    <source>
        <dbReference type="SAM" id="MobiDB-lite"/>
    </source>
</evidence>
<evidence type="ECO:0000313" key="4">
    <source>
        <dbReference type="Proteomes" id="UP000655225"/>
    </source>
</evidence>
<dbReference type="FunFam" id="3.40.30.10:FF:000213">
    <property type="entry name" value="APD1p protein"/>
    <property type="match status" value="1"/>
</dbReference>
<protein>
    <recommendedName>
        <fullName evidence="5">Altered inheritance of mitochondria protein 32</fullName>
    </recommendedName>
</protein>
<dbReference type="Proteomes" id="UP000655225">
    <property type="component" value="Unassembled WGS sequence"/>
</dbReference>
<dbReference type="Pfam" id="PF06999">
    <property type="entry name" value="Suc_Fer-like"/>
    <property type="match status" value="1"/>
</dbReference>
<dbReference type="PANTHER" id="PTHR31902:SF10">
    <property type="entry name" value="SUCRASE_FERREDOXIN-LIKE FAMILY PROTEIN"/>
    <property type="match status" value="1"/>
</dbReference>
<dbReference type="SUPFAM" id="SSF52833">
    <property type="entry name" value="Thioredoxin-like"/>
    <property type="match status" value="1"/>
</dbReference>
<keyword evidence="4" id="KW-1185">Reference proteome</keyword>
<evidence type="ECO:0008006" key="5">
    <source>
        <dbReference type="Google" id="ProtNLM"/>
    </source>
</evidence>